<dbReference type="AlphaFoldDB" id="A0A423X5P6"/>
<evidence type="ECO:0000313" key="2">
    <source>
        <dbReference type="Proteomes" id="UP000283895"/>
    </source>
</evidence>
<protein>
    <submittedName>
        <fullName evidence="1">Uncharacterized protein</fullName>
    </submittedName>
</protein>
<dbReference type="Proteomes" id="UP000283895">
    <property type="component" value="Unassembled WGS sequence"/>
</dbReference>
<keyword evidence="2" id="KW-1185">Reference proteome</keyword>
<proteinExistence type="predicted"/>
<accession>A0A423X5P6</accession>
<comment type="caution">
    <text evidence="1">The sequence shown here is derived from an EMBL/GenBank/DDBJ whole genome shotgun (WGS) entry which is preliminary data.</text>
</comment>
<sequence length="99" mass="10949">MASDTWQMKNIYHEKGTELVSLKSADEGGVSGSKAIQVPLGALKSLKDALGARYDTFYTSLPRVEYNKCERGYIPGSEGAIWDGRFALKSMANEVWDEL</sequence>
<organism evidence="1 2">
    <name type="scientific">Cytospora schulzeri</name>
    <dbReference type="NCBI Taxonomy" id="448051"/>
    <lineage>
        <taxon>Eukaryota</taxon>
        <taxon>Fungi</taxon>
        <taxon>Dikarya</taxon>
        <taxon>Ascomycota</taxon>
        <taxon>Pezizomycotina</taxon>
        <taxon>Sordariomycetes</taxon>
        <taxon>Sordariomycetidae</taxon>
        <taxon>Diaporthales</taxon>
        <taxon>Cytosporaceae</taxon>
        <taxon>Cytospora</taxon>
    </lineage>
</organism>
<gene>
    <name evidence="1" type="ORF">VMCG_00862</name>
</gene>
<dbReference type="STRING" id="356882.A0A423X5P6"/>
<reference evidence="1 2" key="1">
    <citation type="submission" date="2015-09" db="EMBL/GenBank/DDBJ databases">
        <title>Host preference determinants of Valsa canker pathogens revealed by comparative genomics.</title>
        <authorList>
            <person name="Yin Z."/>
            <person name="Huang L."/>
        </authorList>
    </citation>
    <scope>NUCLEOTIDE SEQUENCE [LARGE SCALE GENOMIC DNA]</scope>
    <source>
        <strain evidence="1 2">03-1</strain>
    </source>
</reference>
<name>A0A423X5P6_9PEZI</name>
<evidence type="ECO:0000313" key="1">
    <source>
        <dbReference type="EMBL" id="ROW11294.1"/>
    </source>
</evidence>
<dbReference type="EMBL" id="LKEA01000002">
    <property type="protein sequence ID" value="ROW11294.1"/>
    <property type="molecule type" value="Genomic_DNA"/>
</dbReference>